<feature type="chain" id="PRO_5046740788" description="DUF4397 domain-containing protein" evidence="1">
    <location>
        <begin position="23"/>
        <end position="457"/>
    </location>
</feature>
<proteinExistence type="predicted"/>
<organism evidence="2 3">
    <name type="scientific">Paraglaciecola algarum</name>
    <dbReference type="NCBI Taxonomy" id="3050085"/>
    <lineage>
        <taxon>Bacteria</taxon>
        <taxon>Pseudomonadati</taxon>
        <taxon>Pseudomonadota</taxon>
        <taxon>Gammaproteobacteria</taxon>
        <taxon>Alteromonadales</taxon>
        <taxon>Alteromonadaceae</taxon>
        <taxon>Paraglaciecola</taxon>
    </lineage>
</organism>
<dbReference type="EMBL" id="JAKGAS010000003">
    <property type="protein sequence ID" value="MCF2947717.1"/>
    <property type="molecule type" value="Genomic_DNA"/>
</dbReference>
<dbReference type="RefSeq" id="WP_235311252.1">
    <property type="nucleotide sequence ID" value="NZ_JAKGAS010000003.1"/>
</dbReference>
<accession>A0ABS9D5K9</accession>
<reference evidence="2 3" key="1">
    <citation type="submission" date="2022-01" db="EMBL/GenBank/DDBJ databases">
        <title>Paraglaciecola sp. G1-23.</title>
        <authorList>
            <person name="Jin M.S."/>
            <person name="Han D.M."/>
            <person name="Kim H.M."/>
            <person name="Jeon C.O."/>
        </authorList>
    </citation>
    <scope>NUCLEOTIDE SEQUENCE [LARGE SCALE GENOMIC DNA]</scope>
    <source>
        <strain evidence="2 3">G1-23</strain>
    </source>
</reference>
<feature type="signal peptide" evidence="1">
    <location>
        <begin position="1"/>
        <end position="22"/>
    </location>
</feature>
<keyword evidence="3" id="KW-1185">Reference proteome</keyword>
<protein>
    <recommendedName>
        <fullName evidence="4">DUF4397 domain-containing protein</fullName>
    </recommendedName>
</protein>
<evidence type="ECO:0000313" key="2">
    <source>
        <dbReference type="EMBL" id="MCF2947717.1"/>
    </source>
</evidence>
<dbReference type="PROSITE" id="PS51257">
    <property type="entry name" value="PROKAR_LIPOPROTEIN"/>
    <property type="match status" value="1"/>
</dbReference>
<keyword evidence="1" id="KW-0732">Signal</keyword>
<sequence length="457" mass="51188">MYPFKKALIVTVLISSNLFLFGCGSSSDATEDEDVITYEDSYIQFYNAVPNSKSTAVTLIDSDETESYLGQVSYSRATGLNTIPANNEYVLSLSYLDDFGKEEVFNEQAIELKEGQKMVAIFTGSYDNPDIVSVVYDRYDLEDEFRLYFTNVTSKTAQLEILIADAGDTIDEASLIGDFNFGGVIESDKFDLAEYHFFIRNLDTGEVIFDSENITFNFSTQYLIVLKDAFGPSQSKIAMDVIGNTSSVFEFDDLDSLAQFRAYNTIENLTSIDLSIDGSTPLTIEGLTPLNMTEFQTVEFGDYQLNVTSQDSEIVVDDSLLTLNQNESKTVIIYQDQNQIISALDFTQYIIPSSYQHNVDIVNLIEDYEDLDVYFVKSDETIDTATEYAVGIDFTERYTRTLNSNLYTILLVHENDNEQRKLLARLDDVALGTTSGLVLIADDADPSIGGYKLTLVE</sequence>
<comment type="caution">
    <text evidence="2">The sequence shown here is derived from an EMBL/GenBank/DDBJ whole genome shotgun (WGS) entry which is preliminary data.</text>
</comment>
<evidence type="ECO:0000256" key="1">
    <source>
        <dbReference type="SAM" id="SignalP"/>
    </source>
</evidence>
<name>A0ABS9D5K9_9ALTE</name>
<dbReference type="Proteomes" id="UP001521137">
    <property type="component" value="Unassembled WGS sequence"/>
</dbReference>
<evidence type="ECO:0008006" key="4">
    <source>
        <dbReference type="Google" id="ProtNLM"/>
    </source>
</evidence>
<gene>
    <name evidence="2" type="ORF">L0668_06345</name>
</gene>
<evidence type="ECO:0000313" key="3">
    <source>
        <dbReference type="Proteomes" id="UP001521137"/>
    </source>
</evidence>